<dbReference type="AlphaFoldDB" id="A0A9W8ULY8"/>
<gene>
    <name evidence="1" type="ORF">LMH87_009509</name>
</gene>
<comment type="caution">
    <text evidence="1">The sequence shown here is derived from an EMBL/GenBank/DDBJ whole genome shotgun (WGS) entry which is preliminary data.</text>
</comment>
<keyword evidence="2" id="KW-1185">Reference proteome</keyword>
<dbReference type="Proteomes" id="UP001144673">
    <property type="component" value="Chromosome 5"/>
</dbReference>
<accession>A0A9W8ULY8</accession>
<dbReference type="KEGG" id="amus:LMH87_009509"/>
<dbReference type="RefSeq" id="XP_056053653.1">
    <property type="nucleotide sequence ID" value="XM_056196514.1"/>
</dbReference>
<evidence type="ECO:0000313" key="1">
    <source>
        <dbReference type="EMBL" id="KAJ4152995.1"/>
    </source>
</evidence>
<protein>
    <submittedName>
        <fullName evidence="1">Uncharacterized protein</fullName>
    </submittedName>
</protein>
<reference evidence="1" key="1">
    <citation type="journal article" date="2023" name="Access Microbiol">
        <title>De-novo genome assembly for Akanthomyces muscarius, a biocontrol agent of insect agricultural pests.</title>
        <authorList>
            <person name="Erdos Z."/>
            <person name="Studholme D.J."/>
            <person name="Raymond B."/>
            <person name="Sharma M."/>
        </authorList>
    </citation>
    <scope>NUCLEOTIDE SEQUENCE</scope>
    <source>
        <strain evidence="1">Ve6</strain>
    </source>
</reference>
<proteinExistence type="predicted"/>
<organism evidence="1 2">
    <name type="scientific">Akanthomyces muscarius</name>
    <name type="common">Entomopathogenic fungus</name>
    <name type="synonym">Lecanicillium muscarium</name>
    <dbReference type="NCBI Taxonomy" id="2231603"/>
    <lineage>
        <taxon>Eukaryota</taxon>
        <taxon>Fungi</taxon>
        <taxon>Dikarya</taxon>
        <taxon>Ascomycota</taxon>
        <taxon>Pezizomycotina</taxon>
        <taxon>Sordariomycetes</taxon>
        <taxon>Hypocreomycetidae</taxon>
        <taxon>Hypocreales</taxon>
        <taxon>Cordycipitaceae</taxon>
        <taxon>Akanthomyces</taxon>
    </lineage>
</organism>
<sequence>MHRRTLFCVDVGRMPSSDATQPRVQPPPTRRQTLSIAIVRTKWQSGRLLSRVSGPRYFSVILITTAFSSLAAEWRGGSRGYQLVRYELASVWLRIC</sequence>
<name>A0A9W8ULY8_AKAMU</name>
<dbReference type="EMBL" id="JAJHUN010000008">
    <property type="protein sequence ID" value="KAJ4152995.1"/>
    <property type="molecule type" value="Genomic_DNA"/>
</dbReference>
<evidence type="ECO:0000313" key="2">
    <source>
        <dbReference type="Proteomes" id="UP001144673"/>
    </source>
</evidence>
<dbReference type="GeneID" id="80896668"/>